<dbReference type="InterPro" id="IPR043142">
    <property type="entry name" value="PapC-like_C_sf"/>
</dbReference>
<evidence type="ECO:0000259" key="1">
    <source>
        <dbReference type="Pfam" id="PF13953"/>
    </source>
</evidence>
<dbReference type="Pfam" id="PF00577">
    <property type="entry name" value="Usher"/>
    <property type="match status" value="1"/>
</dbReference>
<dbReference type="GO" id="GO:0009279">
    <property type="term" value="C:cell outer membrane"/>
    <property type="evidence" value="ECO:0007669"/>
    <property type="project" value="TreeGrafter"/>
</dbReference>
<accession>A0A3S4K232</accession>
<feature type="domain" description="PapC-like C-terminal" evidence="1">
    <location>
        <begin position="83"/>
        <end position="138"/>
    </location>
</feature>
<organism evidence="2 3">
    <name type="scientific">Salmonella enterica I</name>
    <dbReference type="NCBI Taxonomy" id="59201"/>
    <lineage>
        <taxon>Bacteria</taxon>
        <taxon>Pseudomonadati</taxon>
        <taxon>Pseudomonadota</taxon>
        <taxon>Gammaproteobacteria</taxon>
        <taxon>Enterobacterales</taxon>
        <taxon>Enterobacteriaceae</taxon>
        <taxon>Salmonella</taxon>
    </lineage>
</organism>
<dbReference type="GO" id="GO:0015473">
    <property type="term" value="F:fimbrial usher porin activity"/>
    <property type="evidence" value="ECO:0007669"/>
    <property type="project" value="InterPro"/>
</dbReference>
<sequence>MDVGDEANVPISGYSTPVYTNAFGKAVIVDVNDYYRNQVKIDITQLPEDAEAILSIAQATLTEGAIGYRRMEVLSGKKAMGSIRLRDGGTPPFGAEVYNSRQQQLGIVGEDGSVYLIGINPGERLQVTWEGKTQCEAALPDPLPGDLFSGLLLPCIGDASSPEATQPEDKPLLQLHTQRLTSSTQPEALSSRYPTH</sequence>
<gene>
    <name evidence="2" type="primary">papC_1</name>
    <name evidence="2" type="ORF">NCTC6754_00100</name>
</gene>
<dbReference type="Gene3D" id="2.60.40.2070">
    <property type="match status" value="1"/>
</dbReference>
<dbReference type="GO" id="GO:0009297">
    <property type="term" value="P:pilus assembly"/>
    <property type="evidence" value="ECO:0007669"/>
    <property type="project" value="InterPro"/>
</dbReference>
<dbReference type="AlphaFoldDB" id="A0A3S4K232"/>
<dbReference type="FunFam" id="2.60.40.2070:FF:000003">
    <property type="entry name" value="Putative fimbrial outer membrane usher"/>
    <property type="match status" value="1"/>
</dbReference>
<dbReference type="InterPro" id="IPR025949">
    <property type="entry name" value="PapC-like_C"/>
</dbReference>
<evidence type="ECO:0000313" key="3">
    <source>
        <dbReference type="Proteomes" id="UP000269208"/>
    </source>
</evidence>
<dbReference type="Pfam" id="PF13953">
    <property type="entry name" value="PapC_C"/>
    <property type="match status" value="1"/>
</dbReference>
<dbReference type="PANTHER" id="PTHR30451:SF10">
    <property type="entry name" value="OUTER MEMBRANE USHER PROTEIN YFCU-RELATED"/>
    <property type="match status" value="1"/>
</dbReference>
<reference evidence="2 3" key="1">
    <citation type="submission" date="2018-12" db="EMBL/GenBank/DDBJ databases">
        <authorList>
            <consortium name="Pathogen Informatics"/>
        </authorList>
    </citation>
    <scope>NUCLEOTIDE SEQUENCE [LARGE SCALE GENOMIC DNA]</scope>
    <source>
        <strain evidence="2 3">NCTC6754</strain>
    </source>
</reference>
<dbReference type="Proteomes" id="UP000269208">
    <property type="component" value="Chromosome"/>
</dbReference>
<protein>
    <submittedName>
        <fullName evidence="2">Fimbrial protein SteB</fullName>
    </submittedName>
</protein>
<dbReference type="EMBL" id="LR134190">
    <property type="protein sequence ID" value="VEB50424.1"/>
    <property type="molecule type" value="Genomic_DNA"/>
</dbReference>
<dbReference type="InterPro" id="IPR042186">
    <property type="entry name" value="FimD_plug_dom"/>
</dbReference>
<evidence type="ECO:0000313" key="2">
    <source>
        <dbReference type="EMBL" id="VEB50424.1"/>
    </source>
</evidence>
<proteinExistence type="predicted"/>
<dbReference type="Gene3D" id="2.60.40.2610">
    <property type="entry name" value="Outer membrane usher protein FimD, plug domain"/>
    <property type="match status" value="1"/>
</dbReference>
<dbReference type="InterPro" id="IPR000015">
    <property type="entry name" value="Fimb_usher"/>
</dbReference>
<name>A0A3S4K232_SALET</name>
<dbReference type="PANTHER" id="PTHR30451">
    <property type="entry name" value="OUTER MEMBRANE USHER PROTEIN"/>
    <property type="match status" value="1"/>
</dbReference>